<keyword evidence="1" id="KW-0812">Transmembrane</keyword>
<keyword evidence="1" id="KW-1133">Transmembrane helix</keyword>
<keyword evidence="3" id="KW-1185">Reference proteome</keyword>
<evidence type="ECO:0000313" key="3">
    <source>
        <dbReference type="Proteomes" id="UP000215405"/>
    </source>
</evidence>
<evidence type="ECO:0008006" key="4">
    <source>
        <dbReference type="Google" id="ProtNLM"/>
    </source>
</evidence>
<dbReference type="EMBL" id="NBYO01000001">
    <property type="protein sequence ID" value="OXT01815.1"/>
    <property type="molecule type" value="Genomic_DNA"/>
</dbReference>
<accession>A0A231V0S5</accession>
<dbReference type="AlphaFoldDB" id="A0A231V0S5"/>
<feature type="transmembrane region" description="Helical" evidence="1">
    <location>
        <begin position="35"/>
        <end position="54"/>
    </location>
</feature>
<name>A0A231V0S5_9HYPH</name>
<comment type="caution">
    <text evidence="2">The sequence shown here is derived from an EMBL/GenBank/DDBJ whole genome shotgun (WGS) entry which is preliminary data.</text>
</comment>
<reference evidence="3" key="1">
    <citation type="journal article" date="2017" name="Int. J. Syst. Evol. Microbiol.">
        <title>Notoacmeibacter marinus gen. nov., sp. nov., isolated from the gut of a limpet and proposal of Notoacmeibacteraceae fam. nov. in the order Rhizobiales of the class Alphaproteobacteria.</title>
        <authorList>
            <person name="Huang Z."/>
            <person name="Guo F."/>
            <person name="Lai Q."/>
        </authorList>
    </citation>
    <scope>NUCLEOTIDE SEQUENCE [LARGE SCALE GENOMIC DNA]</scope>
    <source>
        <strain evidence="3">XMTR2A4</strain>
    </source>
</reference>
<protein>
    <recommendedName>
        <fullName evidence="4">Pilus assembly protein</fullName>
    </recommendedName>
</protein>
<organism evidence="2 3">
    <name type="scientific">Notoacmeibacter marinus</name>
    <dbReference type="NCBI Taxonomy" id="1876515"/>
    <lineage>
        <taxon>Bacteria</taxon>
        <taxon>Pseudomonadati</taxon>
        <taxon>Pseudomonadota</taxon>
        <taxon>Alphaproteobacteria</taxon>
        <taxon>Hyphomicrobiales</taxon>
        <taxon>Notoacmeibacteraceae</taxon>
        <taxon>Notoacmeibacter</taxon>
    </lineage>
</organism>
<sequence length="219" mass="23266">MMDRPTTSKDRSSMFPTLASHAGSITRRFRRDDRGVAATEFAIIAPFLLVAYLGSVELAAGIDAAKKVSRSAGVVADLVTQGDTYTASELGELIDIGMANIQPYSRSNPMIALYGIEMDDSSGTVRAKVAWSIAKTKGSSLGQPVAAGTILSDVPANLLVKDTFLVRAVTDLSYKSLSLGATEFTGNLDGIAMSDTANYRPRYEDEIVCSNCAALPMKP</sequence>
<evidence type="ECO:0000256" key="1">
    <source>
        <dbReference type="SAM" id="Phobius"/>
    </source>
</evidence>
<evidence type="ECO:0000313" key="2">
    <source>
        <dbReference type="EMBL" id="OXT01815.1"/>
    </source>
</evidence>
<gene>
    <name evidence="2" type="ORF">B7H23_02360</name>
</gene>
<keyword evidence="1" id="KW-0472">Membrane</keyword>
<dbReference type="Proteomes" id="UP000215405">
    <property type="component" value="Unassembled WGS sequence"/>
</dbReference>
<proteinExistence type="predicted"/>